<reference evidence="2 3" key="1">
    <citation type="journal article" date="2015" name="Genome Biol.">
        <title>Comparative genomics of Steinernema reveals deeply conserved gene regulatory networks.</title>
        <authorList>
            <person name="Dillman A.R."/>
            <person name="Macchietto M."/>
            <person name="Porter C.F."/>
            <person name="Rogers A."/>
            <person name="Williams B."/>
            <person name="Antoshechkin I."/>
            <person name="Lee M.M."/>
            <person name="Goodwin Z."/>
            <person name="Lu X."/>
            <person name="Lewis E.E."/>
            <person name="Goodrich-Blair H."/>
            <person name="Stock S.P."/>
            <person name="Adams B.J."/>
            <person name="Sternberg P.W."/>
            <person name="Mortazavi A."/>
        </authorList>
    </citation>
    <scope>NUCLEOTIDE SEQUENCE [LARGE SCALE GENOMIC DNA]</scope>
    <source>
        <strain evidence="2 3">ALL</strain>
    </source>
</reference>
<dbReference type="EMBL" id="AZBU02000003">
    <property type="protein sequence ID" value="TKR89865.1"/>
    <property type="molecule type" value="Genomic_DNA"/>
</dbReference>
<organism evidence="2 3">
    <name type="scientific">Steinernema carpocapsae</name>
    <name type="common">Entomopathogenic nematode</name>
    <dbReference type="NCBI Taxonomy" id="34508"/>
    <lineage>
        <taxon>Eukaryota</taxon>
        <taxon>Metazoa</taxon>
        <taxon>Ecdysozoa</taxon>
        <taxon>Nematoda</taxon>
        <taxon>Chromadorea</taxon>
        <taxon>Rhabditida</taxon>
        <taxon>Tylenchina</taxon>
        <taxon>Panagrolaimomorpha</taxon>
        <taxon>Strongyloidoidea</taxon>
        <taxon>Steinernematidae</taxon>
        <taxon>Steinernema</taxon>
    </lineage>
</organism>
<accession>A0A4V6XWG9</accession>
<dbReference type="AlphaFoldDB" id="A0A4V6XWG9"/>
<proteinExistence type="predicted"/>
<evidence type="ECO:0000313" key="2">
    <source>
        <dbReference type="EMBL" id="TKR89865.1"/>
    </source>
</evidence>
<protein>
    <submittedName>
        <fullName evidence="2">Uncharacterized protein</fullName>
    </submittedName>
</protein>
<gene>
    <name evidence="2" type="ORF">L596_013906</name>
</gene>
<name>A0A4V6XWG9_STECR</name>
<sequence length="121" mass="13648">MPRFTNGREASGLPGPGSTRSCFPVFTKHRASSRRGATGKRPGASREGREPLPGVGESRHRRNSTKLTFDPEMHRRNWLQKRSKNGFKQFGIPRAEEFLNYSYKRSTNSLKAQQSDKNGSP</sequence>
<evidence type="ECO:0000256" key="1">
    <source>
        <dbReference type="SAM" id="MobiDB-lite"/>
    </source>
</evidence>
<keyword evidence="3" id="KW-1185">Reference proteome</keyword>
<comment type="caution">
    <text evidence="2">The sequence shown here is derived from an EMBL/GenBank/DDBJ whole genome shotgun (WGS) entry which is preliminary data.</text>
</comment>
<reference evidence="2 3" key="2">
    <citation type="journal article" date="2019" name="G3 (Bethesda)">
        <title>Hybrid Assembly of the Genome of the Entomopathogenic Nematode Steinernema carpocapsae Identifies the X-Chromosome.</title>
        <authorList>
            <person name="Serra L."/>
            <person name="Macchietto M."/>
            <person name="Macias-Munoz A."/>
            <person name="McGill C.J."/>
            <person name="Rodriguez I.M."/>
            <person name="Rodriguez B."/>
            <person name="Murad R."/>
            <person name="Mortazavi A."/>
        </authorList>
    </citation>
    <scope>NUCLEOTIDE SEQUENCE [LARGE SCALE GENOMIC DNA]</scope>
    <source>
        <strain evidence="2 3">ALL</strain>
    </source>
</reference>
<dbReference type="Proteomes" id="UP000298663">
    <property type="component" value="Unassembled WGS sequence"/>
</dbReference>
<feature type="region of interest" description="Disordered" evidence="1">
    <location>
        <begin position="1"/>
        <end position="70"/>
    </location>
</feature>
<evidence type="ECO:0000313" key="3">
    <source>
        <dbReference type="Proteomes" id="UP000298663"/>
    </source>
</evidence>